<gene>
    <name evidence="2" type="ORF">SDC9_191230</name>
</gene>
<protein>
    <submittedName>
        <fullName evidence="2">Uncharacterized protein</fullName>
    </submittedName>
</protein>
<evidence type="ECO:0000256" key="1">
    <source>
        <dbReference type="SAM" id="MobiDB-lite"/>
    </source>
</evidence>
<comment type="caution">
    <text evidence="2">The sequence shown here is derived from an EMBL/GenBank/DDBJ whole genome shotgun (WGS) entry which is preliminary data.</text>
</comment>
<reference evidence="2" key="1">
    <citation type="submission" date="2019-08" db="EMBL/GenBank/DDBJ databases">
        <authorList>
            <person name="Kucharzyk K."/>
            <person name="Murdoch R.W."/>
            <person name="Higgins S."/>
            <person name="Loffler F."/>
        </authorList>
    </citation>
    <scope>NUCLEOTIDE SEQUENCE</scope>
</reference>
<evidence type="ECO:0000313" key="2">
    <source>
        <dbReference type="EMBL" id="MPN43670.1"/>
    </source>
</evidence>
<name>A0A645HXR6_9ZZZZ</name>
<proteinExistence type="predicted"/>
<sequence>MSKTYKIKLLIASIKRLKKHILHLLSNKQCAANDIDRAEDEGEGDKPGPVNRHIVKIRDARCPVPVHAHKHQHTVIPPKQKSFKVLRKKQDKKAGKPADQPYGKRYHLIDKQKRQNLLQQ</sequence>
<organism evidence="2">
    <name type="scientific">bioreactor metagenome</name>
    <dbReference type="NCBI Taxonomy" id="1076179"/>
    <lineage>
        <taxon>unclassified sequences</taxon>
        <taxon>metagenomes</taxon>
        <taxon>ecological metagenomes</taxon>
    </lineage>
</organism>
<dbReference type="AlphaFoldDB" id="A0A645HXR6"/>
<accession>A0A645HXR6</accession>
<feature type="region of interest" description="Disordered" evidence="1">
    <location>
        <begin position="66"/>
        <end position="120"/>
    </location>
</feature>
<dbReference type="EMBL" id="VSSQ01102208">
    <property type="protein sequence ID" value="MPN43670.1"/>
    <property type="molecule type" value="Genomic_DNA"/>
</dbReference>
<feature type="compositionally biased region" description="Basic residues" evidence="1">
    <location>
        <begin position="81"/>
        <end position="91"/>
    </location>
</feature>